<keyword evidence="4" id="KW-1185">Reference proteome</keyword>
<dbReference type="Pfam" id="PF01676">
    <property type="entry name" value="Metalloenzyme"/>
    <property type="match status" value="1"/>
</dbReference>
<name>A0A2P8D2N1_9BACT</name>
<organism evidence="3 4">
    <name type="scientific">Taibaiella chishuiensis</name>
    <dbReference type="NCBI Taxonomy" id="1434707"/>
    <lineage>
        <taxon>Bacteria</taxon>
        <taxon>Pseudomonadati</taxon>
        <taxon>Bacteroidota</taxon>
        <taxon>Chitinophagia</taxon>
        <taxon>Chitinophagales</taxon>
        <taxon>Chitinophagaceae</taxon>
        <taxon>Taibaiella</taxon>
    </lineage>
</organism>
<evidence type="ECO:0000259" key="2">
    <source>
        <dbReference type="Pfam" id="PF01676"/>
    </source>
</evidence>
<dbReference type="OrthoDB" id="9791578at2"/>
<dbReference type="InterPro" id="IPR017850">
    <property type="entry name" value="Alkaline_phosphatase_core_sf"/>
</dbReference>
<gene>
    <name evidence="3" type="ORF">B0I18_10558</name>
</gene>
<protein>
    <submittedName>
        <fullName evidence="3">Phosphopentomutase/2, 3-bisphosphoglycerate-independent phosphoglycerate mutase family metalloenzyme</fullName>
    </submittedName>
</protein>
<accession>A0A2P8D2N1</accession>
<dbReference type="GO" id="GO:0046872">
    <property type="term" value="F:metal ion binding"/>
    <property type="evidence" value="ECO:0007669"/>
    <property type="project" value="InterPro"/>
</dbReference>
<evidence type="ECO:0000313" key="3">
    <source>
        <dbReference type="EMBL" id="PSK91475.1"/>
    </source>
</evidence>
<feature type="signal peptide" evidence="1">
    <location>
        <begin position="1"/>
        <end position="18"/>
    </location>
</feature>
<dbReference type="InterPro" id="IPR006124">
    <property type="entry name" value="Metalloenzyme"/>
</dbReference>
<proteinExistence type="predicted"/>
<evidence type="ECO:0000313" key="4">
    <source>
        <dbReference type="Proteomes" id="UP000240572"/>
    </source>
</evidence>
<sequence>MKLPVLFLLLCGAFAVRAQTSPKTQHVFIITIDGLRWQEVFGGADKAIVGNREYVTDPVLLKQMYWDDNTTERRKKLMPFLWNIVAGKGQLYGNRRLGNKMNVSNFYKFSYPGYCEMFTGFASRRFVPNTPVSNRNTNIFEFLNKRPRFQGKVAAFTSWNIFPYILNEKRSGFPVNSGYEALEGADSNAVFAAINKLQDSVADKCHTRYDELTFLGAKAYVKQQHPKVMLLAFGESDEFAHHGQYDRYLQSIAKVDRMIAELWYMVQADPVYKDNTTFIITTDHGRGRKPNTWTDHLFLVGGSREIWIAMLGPGIQPLGEIKTAQVLYQKQVAATIAGLLDEHFVCEHAVSKGIPLPEEAPASMIASGQ</sequence>
<comment type="caution">
    <text evidence="3">The sequence shown here is derived from an EMBL/GenBank/DDBJ whole genome shotgun (WGS) entry which is preliminary data.</text>
</comment>
<reference evidence="3 4" key="1">
    <citation type="submission" date="2018-03" db="EMBL/GenBank/DDBJ databases">
        <title>Genomic Encyclopedia of Type Strains, Phase III (KMG-III): the genomes of soil and plant-associated and newly described type strains.</title>
        <authorList>
            <person name="Whitman W."/>
        </authorList>
    </citation>
    <scope>NUCLEOTIDE SEQUENCE [LARGE SCALE GENOMIC DNA]</scope>
    <source>
        <strain evidence="3 4">CGMCC 1.12700</strain>
    </source>
</reference>
<dbReference type="AlphaFoldDB" id="A0A2P8D2N1"/>
<dbReference type="GO" id="GO:0003824">
    <property type="term" value="F:catalytic activity"/>
    <property type="evidence" value="ECO:0007669"/>
    <property type="project" value="InterPro"/>
</dbReference>
<evidence type="ECO:0000256" key="1">
    <source>
        <dbReference type="SAM" id="SignalP"/>
    </source>
</evidence>
<dbReference type="Gene3D" id="3.40.720.10">
    <property type="entry name" value="Alkaline Phosphatase, subunit A"/>
    <property type="match status" value="1"/>
</dbReference>
<dbReference type="EMBL" id="PYGD01000005">
    <property type="protein sequence ID" value="PSK91475.1"/>
    <property type="molecule type" value="Genomic_DNA"/>
</dbReference>
<dbReference type="RefSeq" id="WP_106523377.1">
    <property type="nucleotide sequence ID" value="NZ_PYGD01000005.1"/>
</dbReference>
<feature type="chain" id="PRO_5015188003" evidence="1">
    <location>
        <begin position="19"/>
        <end position="369"/>
    </location>
</feature>
<feature type="domain" description="Metalloenzyme" evidence="2">
    <location>
        <begin position="221"/>
        <end position="296"/>
    </location>
</feature>
<dbReference type="Proteomes" id="UP000240572">
    <property type="component" value="Unassembled WGS sequence"/>
</dbReference>
<dbReference type="SUPFAM" id="SSF53649">
    <property type="entry name" value="Alkaline phosphatase-like"/>
    <property type="match status" value="1"/>
</dbReference>
<keyword evidence="1" id="KW-0732">Signal</keyword>